<evidence type="ECO:0000259" key="2">
    <source>
        <dbReference type="Pfam" id="PF04892"/>
    </source>
</evidence>
<organism evidence="3 4">
    <name type="scientific">Mycetocola zhadangensis</name>
    <dbReference type="NCBI Taxonomy" id="1164595"/>
    <lineage>
        <taxon>Bacteria</taxon>
        <taxon>Bacillati</taxon>
        <taxon>Actinomycetota</taxon>
        <taxon>Actinomycetes</taxon>
        <taxon>Micrococcales</taxon>
        <taxon>Microbacteriaceae</taxon>
        <taxon>Mycetocola</taxon>
    </lineage>
</organism>
<dbReference type="InterPro" id="IPR006976">
    <property type="entry name" value="VanZ-like"/>
</dbReference>
<keyword evidence="1" id="KW-0472">Membrane</keyword>
<dbReference type="RefSeq" id="WP_121659927.1">
    <property type="nucleotide sequence ID" value="NZ_BMEK01000003.1"/>
</dbReference>
<feature type="transmembrane region" description="Helical" evidence="1">
    <location>
        <begin position="9"/>
        <end position="27"/>
    </location>
</feature>
<dbReference type="PANTHER" id="PTHR36834">
    <property type="entry name" value="MEMBRANE PROTEIN-RELATED"/>
    <property type="match status" value="1"/>
</dbReference>
<feature type="transmembrane region" description="Helical" evidence="1">
    <location>
        <begin position="62"/>
        <end position="80"/>
    </location>
</feature>
<gene>
    <name evidence="3" type="ORF">D9V28_11735</name>
</gene>
<evidence type="ECO:0000256" key="1">
    <source>
        <dbReference type="SAM" id="Phobius"/>
    </source>
</evidence>
<comment type="caution">
    <text evidence="3">The sequence shown here is derived from an EMBL/GenBank/DDBJ whole genome shotgun (WGS) entry which is preliminary data.</text>
</comment>
<evidence type="ECO:0000313" key="4">
    <source>
        <dbReference type="Proteomes" id="UP000282460"/>
    </source>
</evidence>
<reference evidence="3 4" key="1">
    <citation type="submission" date="2018-10" db="EMBL/GenBank/DDBJ databases">
        <authorList>
            <person name="Li J."/>
        </authorList>
    </citation>
    <scope>NUCLEOTIDE SEQUENCE [LARGE SCALE GENOMIC DNA]</scope>
    <source>
        <strain evidence="3 4">ZD1-4</strain>
    </source>
</reference>
<keyword evidence="4" id="KW-1185">Reference proteome</keyword>
<evidence type="ECO:0000313" key="3">
    <source>
        <dbReference type="EMBL" id="RLQ82625.1"/>
    </source>
</evidence>
<feature type="domain" description="VanZ-like" evidence="2">
    <location>
        <begin position="60"/>
        <end position="134"/>
    </location>
</feature>
<dbReference type="InterPro" id="IPR053150">
    <property type="entry name" value="Teicoplanin_resist-assoc"/>
</dbReference>
<dbReference type="Pfam" id="PF04892">
    <property type="entry name" value="VanZ"/>
    <property type="match status" value="1"/>
</dbReference>
<keyword evidence="1" id="KW-1133">Transmembrane helix</keyword>
<dbReference type="EMBL" id="RCWJ01000003">
    <property type="protein sequence ID" value="RLQ82625.1"/>
    <property type="molecule type" value="Genomic_DNA"/>
</dbReference>
<feature type="transmembrane region" description="Helical" evidence="1">
    <location>
        <begin position="118"/>
        <end position="137"/>
    </location>
</feature>
<dbReference type="AlphaFoldDB" id="A0A3L7IWX9"/>
<protein>
    <submittedName>
        <fullName evidence="3">VanZ family protein</fullName>
    </submittedName>
</protein>
<dbReference type="Proteomes" id="UP000282460">
    <property type="component" value="Unassembled WGS sequence"/>
</dbReference>
<accession>A0A3L7IWX9</accession>
<feature type="transmembrane region" description="Helical" evidence="1">
    <location>
        <begin position="87"/>
        <end position="106"/>
    </location>
</feature>
<dbReference type="OrthoDB" id="3787741at2"/>
<sequence>MVTSRHRRIAAWALVLGGIAVFAVAFWPTPIDAGFADALRGWLTELQTSGGPELLRYGVVEFAANIALFVPVGFVLAVLLPPRRRWLSPLLCFLLSLGIEFGQVVLASSRLGDVTDLIGNTLGGLIGTVLLTLLLAISRRRAARRARTAPAVSALGAR</sequence>
<name>A0A3L7IWX9_9MICO</name>
<proteinExistence type="predicted"/>
<keyword evidence="1" id="KW-0812">Transmembrane</keyword>
<dbReference type="PANTHER" id="PTHR36834:SF1">
    <property type="entry name" value="INTEGRAL MEMBRANE PROTEIN"/>
    <property type="match status" value="1"/>
</dbReference>